<evidence type="ECO:0000256" key="3">
    <source>
        <dbReference type="ARBA" id="ARBA00023136"/>
    </source>
</evidence>
<name>A0A4Z0H6U6_9BACI</name>
<dbReference type="STRING" id="192814.GCA_900166575_02461"/>
<proteinExistence type="inferred from homology"/>
<evidence type="ECO:0000256" key="1">
    <source>
        <dbReference type="ARBA" id="ARBA00004141"/>
    </source>
</evidence>
<dbReference type="AlphaFoldDB" id="A0A4Z0H6U6"/>
<dbReference type="PANTHER" id="PTHR22550">
    <property type="entry name" value="SPORE GERMINATION PROTEIN"/>
    <property type="match status" value="1"/>
</dbReference>
<accession>A0A4Z0H6U6</accession>
<comment type="similarity">
    <text evidence="2 4">Belongs to the GerABKA family.</text>
</comment>
<feature type="transmembrane region" description="Helical" evidence="5">
    <location>
        <begin position="392"/>
        <end position="416"/>
    </location>
</feature>
<dbReference type="Pfam" id="PF03323">
    <property type="entry name" value="GerA"/>
    <property type="match status" value="1"/>
</dbReference>
<keyword evidence="5" id="KW-0812">Transmembrane</keyword>
<evidence type="ECO:0000256" key="5">
    <source>
        <dbReference type="SAM" id="Phobius"/>
    </source>
</evidence>
<evidence type="ECO:0000313" key="7">
    <source>
        <dbReference type="Proteomes" id="UP000297982"/>
    </source>
</evidence>
<dbReference type="Proteomes" id="UP000297982">
    <property type="component" value="Unassembled WGS sequence"/>
</dbReference>
<dbReference type="PANTHER" id="PTHR22550:SF5">
    <property type="entry name" value="LEUCINE ZIPPER PROTEIN 4"/>
    <property type="match status" value="1"/>
</dbReference>
<dbReference type="PIRSF" id="PIRSF005690">
    <property type="entry name" value="GerBA"/>
    <property type="match status" value="1"/>
</dbReference>
<evidence type="ECO:0000256" key="4">
    <source>
        <dbReference type="PIRNR" id="PIRNR005690"/>
    </source>
</evidence>
<gene>
    <name evidence="6" type="ORF">E4663_10375</name>
</gene>
<feature type="transmembrane region" description="Helical" evidence="5">
    <location>
        <begin position="265"/>
        <end position="287"/>
    </location>
</feature>
<comment type="caution">
    <text evidence="6">The sequence shown here is derived from an EMBL/GenBank/DDBJ whole genome shotgun (WGS) entry which is preliminary data.</text>
</comment>
<dbReference type="GO" id="GO:0009847">
    <property type="term" value="P:spore germination"/>
    <property type="evidence" value="ECO:0007669"/>
    <property type="project" value="UniProtKB-UniRule"/>
</dbReference>
<dbReference type="InterPro" id="IPR050768">
    <property type="entry name" value="UPF0353/GerABKA_families"/>
</dbReference>
<protein>
    <submittedName>
        <fullName evidence="6">Spore germination protein</fullName>
    </submittedName>
</protein>
<dbReference type="GO" id="GO:0005886">
    <property type="term" value="C:plasma membrane"/>
    <property type="evidence" value="ECO:0007669"/>
    <property type="project" value="UniProtKB-SubCell"/>
</dbReference>
<evidence type="ECO:0000313" key="6">
    <source>
        <dbReference type="EMBL" id="TGB05514.1"/>
    </source>
</evidence>
<keyword evidence="5" id="KW-1133">Transmembrane helix</keyword>
<evidence type="ECO:0000256" key="2">
    <source>
        <dbReference type="ARBA" id="ARBA00005278"/>
    </source>
</evidence>
<reference evidence="6 7" key="1">
    <citation type="journal article" date="2003" name="Int. J. Syst. Evol. Microbiol.">
        <title>Halobacillus salinus sp. nov., isolated from a salt lake on the coast of the East Sea in Korea.</title>
        <authorList>
            <person name="Yoon J.H."/>
            <person name="Kang K.H."/>
            <person name="Park Y.H."/>
        </authorList>
    </citation>
    <scope>NUCLEOTIDE SEQUENCE [LARGE SCALE GENOMIC DNA]</scope>
    <source>
        <strain evidence="6 7">HSL-3</strain>
    </source>
</reference>
<keyword evidence="7" id="KW-1185">Reference proteome</keyword>
<organism evidence="6 7">
    <name type="scientific">Halobacillus salinus</name>
    <dbReference type="NCBI Taxonomy" id="192814"/>
    <lineage>
        <taxon>Bacteria</taxon>
        <taxon>Bacillati</taxon>
        <taxon>Bacillota</taxon>
        <taxon>Bacilli</taxon>
        <taxon>Bacillales</taxon>
        <taxon>Bacillaceae</taxon>
        <taxon>Halobacillus</taxon>
    </lineage>
</organism>
<dbReference type="InterPro" id="IPR004995">
    <property type="entry name" value="Spore_Ger"/>
</dbReference>
<keyword evidence="3 4" id="KW-0472">Membrane</keyword>
<comment type="subcellular location">
    <subcellularLocation>
        <location evidence="4">Cell membrane</location>
    </subcellularLocation>
    <subcellularLocation>
        <location evidence="1">Membrane</location>
        <topology evidence="1">Multi-pass membrane protein</topology>
    </subcellularLocation>
</comment>
<feature type="transmembrane region" description="Helical" evidence="5">
    <location>
        <begin position="361"/>
        <end position="380"/>
    </location>
</feature>
<dbReference type="EMBL" id="SRJC01000001">
    <property type="protein sequence ID" value="TGB05514.1"/>
    <property type="molecule type" value="Genomic_DNA"/>
</dbReference>
<sequence length="478" mass="54139">MKKQFNDSPDLICKEFQFRNQTLVIHFVNYQVKKDLLERDLLGTLTSAKRAWSVEDLQNKIPLASSTVERSLANISPALIHGSVSVYIEGESQVVLFALPNLERRALNRAETESLVFGPQISFTESLVTNMNVIRWRLDTDDLVVEKLIVGERIKSEVRLVYLKSLANEENVQTMRQRISDLKVDEVEDTSVLGQMIEDSSSTVFPQLITTELPDRFCNSISKGRVGVLVDKSPTTLIGPMSFFNFFESTEDLYMRWNMGTFIRFLRLFAMFLSIVLTPFYVAALTYHYEIIPSSLLISLGQSRATVPFPPVIEALLLEMLIEFLREAGARLPTKVGQTMGIVGGIVLGQAAVKAGFTSNILIIIIALSALASFTAPSYLMGSAIRIIRFPIIILAGAWGLIGIVFALSFLAIHLLKQHSLGRPYLAPLYPFEWKDFNDTIFRTTFQKNDRRPNYIMTKDRYRFDKQKSNKKNDVKRI</sequence>